<evidence type="ECO:0000256" key="7">
    <source>
        <dbReference type="SAM" id="MobiDB-lite"/>
    </source>
</evidence>
<feature type="region of interest" description="Disordered" evidence="7">
    <location>
        <begin position="383"/>
        <end position="411"/>
    </location>
</feature>
<keyword evidence="3" id="KW-0808">Transferase</keyword>
<dbReference type="PANTHER" id="PTHR48090:SF1">
    <property type="entry name" value="PROPHAGE BACTOPRENOL GLUCOSYL TRANSFERASE HOMOLOG"/>
    <property type="match status" value="1"/>
</dbReference>
<gene>
    <name evidence="10" type="ORF">CH341_09240</name>
</gene>
<dbReference type="OrthoDB" id="9807795at2"/>
<organism evidence="10 11">
    <name type="scientific">Rhodoplanes roseus</name>
    <dbReference type="NCBI Taxonomy" id="29409"/>
    <lineage>
        <taxon>Bacteria</taxon>
        <taxon>Pseudomonadati</taxon>
        <taxon>Pseudomonadota</taxon>
        <taxon>Alphaproteobacteria</taxon>
        <taxon>Hyphomicrobiales</taxon>
        <taxon>Nitrobacteraceae</taxon>
        <taxon>Rhodoplanes</taxon>
    </lineage>
</organism>
<dbReference type="Gene3D" id="3.90.550.10">
    <property type="entry name" value="Spore Coat Polysaccharide Biosynthesis Protein SpsA, Chain A"/>
    <property type="match status" value="1"/>
</dbReference>
<evidence type="ECO:0000313" key="10">
    <source>
        <dbReference type="EMBL" id="RAI44443.1"/>
    </source>
</evidence>
<keyword evidence="6 8" id="KW-0472">Membrane</keyword>
<evidence type="ECO:0000313" key="11">
    <source>
        <dbReference type="Proteomes" id="UP000249130"/>
    </source>
</evidence>
<dbReference type="InterPro" id="IPR050256">
    <property type="entry name" value="Glycosyltransferase_2"/>
</dbReference>
<keyword evidence="11" id="KW-1185">Reference proteome</keyword>
<evidence type="ECO:0000256" key="4">
    <source>
        <dbReference type="ARBA" id="ARBA00022692"/>
    </source>
</evidence>
<feature type="transmembrane region" description="Helical" evidence="8">
    <location>
        <begin position="306"/>
        <end position="332"/>
    </location>
</feature>
<dbReference type="AlphaFoldDB" id="A0A327L3N8"/>
<dbReference type="CDD" id="cd04187">
    <property type="entry name" value="DPM1_like_bac"/>
    <property type="match status" value="1"/>
</dbReference>
<dbReference type="EMBL" id="NPEX01000045">
    <property type="protein sequence ID" value="RAI44443.1"/>
    <property type="molecule type" value="Genomic_DNA"/>
</dbReference>
<dbReference type="InterPro" id="IPR029044">
    <property type="entry name" value="Nucleotide-diphossugar_trans"/>
</dbReference>
<evidence type="ECO:0000256" key="3">
    <source>
        <dbReference type="ARBA" id="ARBA00022679"/>
    </source>
</evidence>
<evidence type="ECO:0000256" key="5">
    <source>
        <dbReference type="ARBA" id="ARBA00022989"/>
    </source>
</evidence>
<proteinExistence type="predicted"/>
<feature type="compositionally biased region" description="Basic residues" evidence="7">
    <location>
        <begin position="1"/>
        <end position="19"/>
    </location>
</feature>
<comment type="subcellular location">
    <subcellularLocation>
        <location evidence="1">Membrane</location>
        <topology evidence="1">Multi-pass membrane protein</topology>
    </subcellularLocation>
</comment>
<feature type="domain" description="Glycosyltransferase 2-like" evidence="9">
    <location>
        <begin position="82"/>
        <end position="242"/>
    </location>
</feature>
<dbReference type="GO" id="GO:0016757">
    <property type="term" value="F:glycosyltransferase activity"/>
    <property type="evidence" value="ECO:0007669"/>
    <property type="project" value="UniProtKB-KW"/>
</dbReference>
<name>A0A327L3N8_9BRAD</name>
<dbReference type="SUPFAM" id="SSF53448">
    <property type="entry name" value="Nucleotide-diphospho-sugar transferases"/>
    <property type="match status" value="1"/>
</dbReference>
<dbReference type="Proteomes" id="UP000249130">
    <property type="component" value="Unassembled WGS sequence"/>
</dbReference>
<keyword evidence="5 8" id="KW-1133">Transmembrane helix</keyword>
<protein>
    <recommendedName>
        <fullName evidence="9">Glycosyltransferase 2-like domain-containing protein</fullName>
    </recommendedName>
</protein>
<accession>A0A327L3N8</accession>
<evidence type="ECO:0000256" key="8">
    <source>
        <dbReference type="SAM" id="Phobius"/>
    </source>
</evidence>
<evidence type="ECO:0000256" key="6">
    <source>
        <dbReference type="ARBA" id="ARBA00023136"/>
    </source>
</evidence>
<dbReference type="InterPro" id="IPR001173">
    <property type="entry name" value="Glyco_trans_2-like"/>
</dbReference>
<keyword evidence="2" id="KW-0328">Glycosyltransferase</keyword>
<feature type="region of interest" description="Disordered" evidence="7">
    <location>
        <begin position="1"/>
        <end position="61"/>
    </location>
</feature>
<comment type="caution">
    <text evidence="10">The sequence shown here is derived from an EMBL/GenBank/DDBJ whole genome shotgun (WGS) entry which is preliminary data.</text>
</comment>
<dbReference type="GO" id="GO:0005886">
    <property type="term" value="C:plasma membrane"/>
    <property type="evidence" value="ECO:0007669"/>
    <property type="project" value="TreeGrafter"/>
</dbReference>
<keyword evidence="4 8" id="KW-0812">Transmembrane</keyword>
<reference evidence="10 11" key="1">
    <citation type="submission" date="2017-07" db="EMBL/GenBank/DDBJ databases">
        <title>Draft Genome Sequences of Select Purple Nonsulfur Bacteria.</title>
        <authorList>
            <person name="Lasarre B."/>
            <person name="Mckinlay J.B."/>
        </authorList>
    </citation>
    <scope>NUCLEOTIDE SEQUENCE [LARGE SCALE GENOMIC DNA]</scope>
    <source>
        <strain evidence="10 11">DSM 5909</strain>
    </source>
</reference>
<dbReference type="Pfam" id="PF00535">
    <property type="entry name" value="Glycos_transf_2"/>
    <property type="match status" value="1"/>
</dbReference>
<evidence type="ECO:0000259" key="9">
    <source>
        <dbReference type="Pfam" id="PF00535"/>
    </source>
</evidence>
<feature type="transmembrane region" description="Helical" evidence="8">
    <location>
        <begin position="344"/>
        <end position="364"/>
    </location>
</feature>
<evidence type="ECO:0000256" key="1">
    <source>
        <dbReference type="ARBA" id="ARBA00004141"/>
    </source>
</evidence>
<dbReference type="PANTHER" id="PTHR48090">
    <property type="entry name" value="UNDECAPRENYL-PHOSPHATE 4-DEOXY-4-FORMAMIDO-L-ARABINOSE TRANSFERASE-RELATED"/>
    <property type="match status" value="1"/>
</dbReference>
<evidence type="ECO:0000256" key="2">
    <source>
        <dbReference type="ARBA" id="ARBA00022676"/>
    </source>
</evidence>
<sequence length="411" mass="44743">MWRRRRRRPPARQHLRRAARQPDGPPPPAAPGRGRGLILPPVCGLTRPGPVPHPRGPAARCRENGVAVGTDRRATDQGPLLSVVLPAFNEARNVGPMAARLTEILAPFGRFEIVFVDDCSKDETLAELRRLAAGDPRIRYVSFTRNFGHQPALRAGLRHAAGDAVVLMDCDFEHPPELIPELVAKWRAGAKIVAAQRESAAGDVSFGKRLTSRLYYRLLDAIGDVRIEPGSADFLLLDRAVVDTINGFDDHDLFLRGLVRWLGYPLVKVPYRQGVRSEGESSYTLRRMIDLAVTGIIAHSVKPLRIAIYLSLIFALIGVLLLVYSIVSFLAIGHTVAGWTSTMSAIAILGAGQLLVLGIIGEYIGRVLRETRKWPPFLVGETERPAAGPAAPASDLGVDAHDPPRRASAGS</sequence>